<name>A0A6J6T6C9_9ZZZZ</name>
<keyword evidence="2" id="KW-1003">Cell membrane</keyword>
<organism evidence="7">
    <name type="scientific">freshwater metagenome</name>
    <dbReference type="NCBI Taxonomy" id="449393"/>
    <lineage>
        <taxon>unclassified sequences</taxon>
        <taxon>metagenomes</taxon>
        <taxon>ecological metagenomes</taxon>
    </lineage>
</organism>
<keyword evidence="6" id="KW-0012">Acyltransferase</keyword>
<protein>
    <submittedName>
        <fullName evidence="7">Unannotated protein</fullName>
    </submittedName>
</protein>
<evidence type="ECO:0000256" key="1">
    <source>
        <dbReference type="ARBA" id="ARBA00004533"/>
    </source>
</evidence>
<dbReference type="GO" id="GO:0016746">
    <property type="term" value="F:acyltransferase activity"/>
    <property type="evidence" value="ECO:0007669"/>
    <property type="project" value="UniProtKB-KW"/>
</dbReference>
<keyword evidence="4" id="KW-0808">Transferase</keyword>
<evidence type="ECO:0000256" key="3">
    <source>
        <dbReference type="ARBA" id="ARBA00022519"/>
    </source>
</evidence>
<dbReference type="GO" id="GO:0005886">
    <property type="term" value="C:plasma membrane"/>
    <property type="evidence" value="ECO:0007669"/>
    <property type="project" value="UniProtKB-SubCell"/>
</dbReference>
<evidence type="ECO:0000256" key="5">
    <source>
        <dbReference type="ARBA" id="ARBA00023136"/>
    </source>
</evidence>
<dbReference type="InterPro" id="IPR004960">
    <property type="entry name" value="LipA_acyltrans"/>
</dbReference>
<sequence length="296" mass="33443">MIEALRYFAYASCWKFLRILPEVSAYKFGNFVADVAFRKNGKGVIRLKANLARVRPEFSEAELNNLVKKAMRSYLRYWVDTFRFIDWDKSKILNSARIVNEEYFYGSLANGKGLIVSLPHAGNWDHAGAYFCAQDIPLTTVVEHLKPERLFKKFLEHREKMGMEALDLNARVSATLAQRLRSGKLVALVADRDLSRSGITVNFFDGVARMPGGPAALAIQTGAPLITAYVSYQPSGITITFEAPIAVPTSGTKEEQILAMTQKCADRFAENISKFPEDWHMLQRIWVDGDFTERSE</sequence>
<evidence type="ECO:0000256" key="4">
    <source>
        <dbReference type="ARBA" id="ARBA00022679"/>
    </source>
</evidence>
<dbReference type="CDD" id="cd07984">
    <property type="entry name" value="LPLAT_LABLAT-like"/>
    <property type="match status" value="1"/>
</dbReference>
<dbReference type="GO" id="GO:1901137">
    <property type="term" value="P:carbohydrate derivative biosynthetic process"/>
    <property type="evidence" value="ECO:0007669"/>
    <property type="project" value="UniProtKB-ARBA"/>
</dbReference>
<evidence type="ECO:0000256" key="6">
    <source>
        <dbReference type="ARBA" id="ARBA00023315"/>
    </source>
</evidence>
<dbReference type="NCBIfam" id="NF005919">
    <property type="entry name" value="PRK07920.1"/>
    <property type="match status" value="1"/>
</dbReference>
<dbReference type="EMBL" id="CAEZYX010000053">
    <property type="protein sequence ID" value="CAB4742464.1"/>
    <property type="molecule type" value="Genomic_DNA"/>
</dbReference>
<comment type="subcellular location">
    <subcellularLocation>
        <location evidence="1">Cell inner membrane</location>
    </subcellularLocation>
</comment>
<reference evidence="7" key="1">
    <citation type="submission" date="2020-05" db="EMBL/GenBank/DDBJ databases">
        <authorList>
            <person name="Chiriac C."/>
            <person name="Salcher M."/>
            <person name="Ghai R."/>
            <person name="Kavagutti S V."/>
        </authorList>
    </citation>
    <scope>NUCLEOTIDE SEQUENCE</scope>
</reference>
<gene>
    <name evidence="7" type="ORF">UFOPK2802_00633</name>
</gene>
<evidence type="ECO:0000256" key="2">
    <source>
        <dbReference type="ARBA" id="ARBA00022475"/>
    </source>
</evidence>
<dbReference type="GO" id="GO:0008610">
    <property type="term" value="P:lipid biosynthetic process"/>
    <property type="evidence" value="ECO:0007669"/>
    <property type="project" value="UniProtKB-ARBA"/>
</dbReference>
<proteinExistence type="predicted"/>
<keyword evidence="3" id="KW-0997">Cell inner membrane</keyword>
<dbReference type="Pfam" id="PF03279">
    <property type="entry name" value="Lip_A_acyltrans"/>
    <property type="match status" value="1"/>
</dbReference>
<dbReference type="PANTHER" id="PTHR30606">
    <property type="entry name" value="LIPID A BIOSYNTHESIS LAUROYL ACYLTRANSFERASE"/>
    <property type="match status" value="1"/>
</dbReference>
<dbReference type="AlphaFoldDB" id="A0A6J6T6C9"/>
<dbReference type="PANTHER" id="PTHR30606:SF10">
    <property type="entry name" value="PHOSPHATIDYLINOSITOL MANNOSIDE ACYLTRANSFERASE"/>
    <property type="match status" value="1"/>
</dbReference>
<keyword evidence="5" id="KW-0472">Membrane</keyword>
<evidence type="ECO:0000313" key="7">
    <source>
        <dbReference type="EMBL" id="CAB4742464.1"/>
    </source>
</evidence>
<accession>A0A6J6T6C9</accession>